<dbReference type="Proteomes" id="UP000629287">
    <property type="component" value="Unassembled WGS sequence"/>
</dbReference>
<dbReference type="AlphaFoldDB" id="A0A8I0PDE7"/>
<evidence type="ECO:0000256" key="1">
    <source>
        <dbReference type="SAM" id="MobiDB-lite"/>
    </source>
</evidence>
<evidence type="ECO:0000313" key="3">
    <source>
        <dbReference type="Proteomes" id="UP000629287"/>
    </source>
</evidence>
<organism evidence="2 3">
    <name type="scientific">Streptomyces stelliscabiei</name>
    <dbReference type="NCBI Taxonomy" id="146820"/>
    <lineage>
        <taxon>Bacteria</taxon>
        <taxon>Bacillati</taxon>
        <taxon>Actinomycetota</taxon>
        <taxon>Actinomycetes</taxon>
        <taxon>Kitasatosporales</taxon>
        <taxon>Streptomycetaceae</taxon>
        <taxon>Streptomyces</taxon>
    </lineage>
</organism>
<feature type="compositionally biased region" description="Low complexity" evidence="1">
    <location>
        <begin position="45"/>
        <end position="54"/>
    </location>
</feature>
<proteinExistence type="predicted"/>
<dbReference type="EMBL" id="JADBGF010000001">
    <property type="protein sequence ID" value="MBE1602112.1"/>
    <property type="molecule type" value="Genomic_DNA"/>
</dbReference>
<feature type="region of interest" description="Disordered" evidence="1">
    <location>
        <begin position="1"/>
        <end position="104"/>
    </location>
</feature>
<reference evidence="2 3" key="1">
    <citation type="submission" date="2020-10" db="EMBL/GenBank/DDBJ databases">
        <title>Sequencing the genomes of 1000 actinobacteria strains.</title>
        <authorList>
            <person name="Klenk H.-P."/>
        </authorList>
    </citation>
    <scope>NUCLEOTIDE SEQUENCE [LARGE SCALE GENOMIC DNA]</scope>
    <source>
        <strain evidence="2 3">DSM 41803</strain>
    </source>
</reference>
<sequence length="104" mass="11631">MVVGGDAGRRGHRFDRVEQSGRGAPAHRRAGPLTPSPTERHTRRPTTTSGTPTKRPTPPWDEVLHEAEEAQTRVTDPEKRRRRRGEAGDAITPDEQAQEESHHD</sequence>
<comment type="caution">
    <text evidence="2">The sequence shown here is derived from an EMBL/GenBank/DDBJ whole genome shotgun (WGS) entry which is preliminary data.</text>
</comment>
<keyword evidence="3" id="KW-1185">Reference proteome</keyword>
<feature type="compositionally biased region" description="Basic and acidic residues" evidence="1">
    <location>
        <begin position="62"/>
        <end position="79"/>
    </location>
</feature>
<name>A0A8I0PDE7_9ACTN</name>
<accession>A0A8I0PDE7</accession>
<evidence type="ECO:0000313" key="2">
    <source>
        <dbReference type="EMBL" id="MBE1602112.1"/>
    </source>
</evidence>
<protein>
    <submittedName>
        <fullName evidence="2">Uncharacterized protein</fullName>
    </submittedName>
</protein>
<gene>
    <name evidence="2" type="ORF">H4687_008241</name>
</gene>